<comment type="similarity">
    <text evidence="1">Belongs to the asp23 family.</text>
</comment>
<protein>
    <submittedName>
        <fullName evidence="2">Uncharacterized protein</fullName>
    </submittedName>
</protein>
<evidence type="ECO:0000313" key="2">
    <source>
        <dbReference type="EMBL" id="TQL62823.1"/>
    </source>
</evidence>
<gene>
    <name evidence="2" type="ORF">FB460_0614</name>
</gene>
<dbReference type="InterPro" id="IPR005531">
    <property type="entry name" value="Asp23"/>
</dbReference>
<sequence length="179" mass="20288">MAVERLACGRDPDDVWEGLDRGPDEHERECPTCRAARESMIKVRDATLTMRERNDAPELAPPVNLASSIKSLARVQVRRDRTFSVVRDDAGELTTSEWAVVQTVRRALDPIEEIRVQRVRISQTSSGGLALTILIIISFGQRVPKVADEVRAVAEHELRRQLRQAVERVDVRVGDIREW</sequence>
<dbReference type="OrthoDB" id="3711227at2"/>
<proteinExistence type="inferred from homology"/>
<dbReference type="AlphaFoldDB" id="A0A542ZR39"/>
<dbReference type="EMBL" id="VFOR01000001">
    <property type="protein sequence ID" value="TQL62823.1"/>
    <property type="molecule type" value="Genomic_DNA"/>
</dbReference>
<dbReference type="RefSeq" id="WP_142092618.1">
    <property type="nucleotide sequence ID" value="NZ_BAAAMD010000001.1"/>
</dbReference>
<dbReference type="Proteomes" id="UP000316196">
    <property type="component" value="Unassembled WGS sequence"/>
</dbReference>
<evidence type="ECO:0000313" key="3">
    <source>
        <dbReference type="Proteomes" id="UP000316196"/>
    </source>
</evidence>
<organism evidence="2 3">
    <name type="scientific">Propioniferax innocua</name>
    <dbReference type="NCBI Taxonomy" id="1753"/>
    <lineage>
        <taxon>Bacteria</taxon>
        <taxon>Bacillati</taxon>
        <taxon>Actinomycetota</taxon>
        <taxon>Actinomycetes</taxon>
        <taxon>Propionibacteriales</taxon>
        <taxon>Propionibacteriaceae</taxon>
        <taxon>Propioniferax</taxon>
    </lineage>
</organism>
<accession>A0A542ZR39</accession>
<comment type="caution">
    <text evidence="2">The sequence shown here is derived from an EMBL/GenBank/DDBJ whole genome shotgun (WGS) entry which is preliminary data.</text>
</comment>
<keyword evidence="3" id="KW-1185">Reference proteome</keyword>
<reference evidence="2 3" key="1">
    <citation type="submission" date="2019-06" db="EMBL/GenBank/DDBJ databases">
        <title>Sequencing the genomes of 1000 actinobacteria strains.</title>
        <authorList>
            <person name="Klenk H.-P."/>
        </authorList>
    </citation>
    <scope>NUCLEOTIDE SEQUENCE [LARGE SCALE GENOMIC DNA]</scope>
    <source>
        <strain evidence="2 3">DSM 8251</strain>
    </source>
</reference>
<evidence type="ECO:0000256" key="1">
    <source>
        <dbReference type="ARBA" id="ARBA00005721"/>
    </source>
</evidence>
<name>A0A542ZR39_9ACTN</name>
<dbReference type="Pfam" id="PF03780">
    <property type="entry name" value="Asp23"/>
    <property type="match status" value="1"/>
</dbReference>